<protein>
    <submittedName>
        <fullName evidence="1">Uncharacterized protein</fullName>
    </submittedName>
</protein>
<name>A0A226DDP8_FOLCA</name>
<organism evidence="1 2">
    <name type="scientific">Folsomia candida</name>
    <name type="common">Springtail</name>
    <dbReference type="NCBI Taxonomy" id="158441"/>
    <lineage>
        <taxon>Eukaryota</taxon>
        <taxon>Metazoa</taxon>
        <taxon>Ecdysozoa</taxon>
        <taxon>Arthropoda</taxon>
        <taxon>Hexapoda</taxon>
        <taxon>Collembola</taxon>
        <taxon>Entomobryomorpha</taxon>
        <taxon>Isotomoidea</taxon>
        <taxon>Isotomidae</taxon>
        <taxon>Proisotominae</taxon>
        <taxon>Folsomia</taxon>
    </lineage>
</organism>
<proteinExistence type="predicted"/>
<gene>
    <name evidence="1" type="ORF">Fcan01_22051</name>
</gene>
<dbReference type="EMBL" id="LNIX01000023">
    <property type="protein sequence ID" value="OXA43309.1"/>
    <property type="molecule type" value="Genomic_DNA"/>
</dbReference>
<sequence length="114" mass="12655">MENNVTKCFEPSNKDTMCLFFEKLEQKCGENSTLYTVTTSGQPPLTTTPKLPPKITTTQNYHIGSQRQHRYCAVLCAQHGVDELCVPSGPAFIIPPQQLICSWLSDSGYLGMVV</sequence>
<evidence type="ECO:0000313" key="1">
    <source>
        <dbReference type="EMBL" id="OXA43309.1"/>
    </source>
</evidence>
<dbReference type="AlphaFoldDB" id="A0A226DDP8"/>
<accession>A0A226DDP8</accession>
<evidence type="ECO:0000313" key="2">
    <source>
        <dbReference type="Proteomes" id="UP000198287"/>
    </source>
</evidence>
<comment type="caution">
    <text evidence="1">The sequence shown here is derived from an EMBL/GenBank/DDBJ whole genome shotgun (WGS) entry which is preliminary data.</text>
</comment>
<reference evidence="1 2" key="1">
    <citation type="submission" date="2015-12" db="EMBL/GenBank/DDBJ databases">
        <title>The genome of Folsomia candida.</title>
        <authorList>
            <person name="Faddeeva A."/>
            <person name="Derks M.F."/>
            <person name="Anvar Y."/>
            <person name="Smit S."/>
            <person name="Van Straalen N."/>
            <person name="Roelofs D."/>
        </authorList>
    </citation>
    <scope>NUCLEOTIDE SEQUENCE [LARGE SCALE GENOMIC DNA]</scope>
    <source>
        <strain evidence="1 2">VU population</strain>
        <tissue evidence="1">Whole body</tissue>
    </source>
</reference>
<keyword evidence="2" id="KW-1185">Reference proteome</keyword>
<dbReference type="Proteomes" id="UP000198287">
    <property type="component" value="Unassembled WGS sequence"/>
</dbReference>